<dbReference type="SMART" id="SM00408">
    <property type="entry name" value="IGc2"/>
    <property type="match status" value="5"/>
</dbReference>
<keyword evidence="8" id="KW-1133">Transmembrane helix</keyword>
<comment type="subcellular location">
    <subcellularLocation>
        <location evidence="1">Cell membrane</location>
    </subcellularLocation>
</comment>
<evidence type="ECO:0000313" key="12">
    <source>
        <dbReference type="Proteomes" id="UP001381693"/>
    </source>
</evidence>
<evidence type="ECO:0000256" key="5">
    <source>
        <dbReference type="ARBA" id="ARBA00023157"/>
    </source>
</evidence>
<feature type="domain" description="Ig-like" evidence="9">
    <location>
        <begin position="378"/>
        <end position="474"/>
    </location>
</feature>
<dbReference type="PANTHER" id="PTHR10075:SF14">
    <property type="entry name" value="CELL ADHESION MOLECULE DSCAM2-RELATED"/>
    <property type="match status" value="1"/>
</dbReference>
<dbReference type="Gene3D" id="2.60.40.10">
    <property type="entry name" value="Immunoglobulins"/>
    <property type="match status" value="8"/>
</dbReference>
<gene>
    <name evidence="11" type="primary">ROBO4</name>
    <name evidence="11" type="ORF">SK128_027869</name>
</gene>
<feature type="transmembrane region" description="Helical" evidence="8">
    <location>
        <begin position="814"/>
        <end position="834"/>
    </location>
</feature>
<evidence type="ECO:0000256" key="7">
    <source>
        <dbReference type="ARBA" id="ARBA00023319"/>
    </source>
</evidence>
<name>A0AAN8W9X4_HALRR</name>
<evidence type="ECO:0000259" key="9">
    <source>
        <dbReference type="PROSITE" id="PS50835"/>
    </source>
</evidence>
<dbReference type="GO" id="GO:0007411">
    <property type="term" value="P:axon guidance"/>
    <property type="evidence" value="ECO:0007669"/>
    <property type="project" value="TreeGrafter"/>
</dbReference>
<keyword evidence="12" id="KW-1185">Reference proteome</keyword>
<dbReference type="InterPro" id="IPR003598">
    <property type="entry name" value="Ig_sub2"/>
</dbReference>
<dbReference type="PROSITE" id="PS50835">
    <property type="entry name" value="IG_LIKE"/>
    <property type="match status" value="5"/>
</dbReference>
<evidence type="ECO:0000256" key="3">
    <source>
        <dbReference type="ARBA" id="ARBA00022737"/>
    </source>
</evidence>
<dbReference type="FunFam" id="2.60.40.10:FF:000032">
    <property type="entry name" value="palladin isoform X1"/>
    <property type="match status" value="1"/>
</dbReference>
<dbReference type="GO" id="GO:0098632">
    <property type="term" value="F:cell-cell adhesion mediator activity"/>
    <property type="evidence" value="ECO:0007669"/>
    <property type="project" value="TreeGrafter"/>
</dbReference>
<feature type="domain" description="Fibronectin type-III" evidence="10">
    <location>
        <begin position="701"/>
        <end position="791"/>
    </location>
</feature>
<protein>
    <submittedName>
        <fullName evidence="11">Roundabout 4</fullName>
    </submittedName>
</protein>
<dbReference type="CDD" id="cd00063">
    <property type="entry name" value="FN3"/>
    <property type="match status" value="2"/>
</dbReference>
<dbReference type="GO" id="GO:0030424">
    <property type="term" value="C:axon"/>
    <property type="evidence" value="ECO:0007669"/>
    <property type="project" value="TreeGrafter"/>
</dbReference>
<keyword evidence="8" id="KW-0812">Transmembrane</keyword>
<evidence type="ECO:0000256" key="4">
    <source>
        <dbReference type="ARBA" id="ARBA00023136"/>
    </source>
</evidence>
<dbReference type="AlphaFoldDB" id="A0AAN8W9X4"/>
<dbReference type="Pfam" id="PF07679">
    <property type="entry name" value="I-set"/>
    <property type="match status" value="3"/>
</dbReference>
<feature type="domain" description="Ig-like" evidence="9">
    <location>
        <begin position="3"/>
        <end position="78"/>
    </location>
</feature>
<keyword evidence="7" id="KW-0393">Immunoglobulin domain</keyword>
<dbReference type="GO" id="GO:0070593">
    <property type="term" value="P:dendrite self-avoidance"/>
    <property type="evidence" value="ECO:0007669"/>
    <property type="project" value="TreeGrafter"/>
</dbReference>
<dbReference type="PROSITE" id="PS50853">
    <property type="entry name" value="FN3"/>
    <property type="match status" value="3"/>
</dbReference>
<dbReference type="Pfam" id="PF00041">
    <property type="entry name" value="fn3"/>
    <property type="match status" value="2"/>
</dbReference>
<dbReference type="GO" id="GO:0007156">
    <property type="term" value="P:homophilic cell adhesion via plasma membrane adhesion molecules"/>
    <property type="evidence" value="ECO:0007669"/>
    <property type="project" value="TreeGrafter"/>
</dbReference>
<sequence length="1048" mass="114457">GSPVIKEHPESVIVPRNDPATLSCAAQGASRITWFHNGQEIITSSHRVQLPSGSLFFLRVSSGKRENDAGTYWCVASNQFGTTRSSNATVTVATLSFEFQTKPDSDIKIRLGDSASLPCRPPKGAPIPEVTWQRNGLEVTNSTRITVTLVGDLIIHRTVKEDSGIYVCRAHNVAGSRETPPTSVVVMVPPWFTKTPSNFTAAAGSQVELACIANGSPSPAVTWRRLDGKMPLGKATKEDKKLILKDVNAMDSGVYVCEAENEAGITSSRATLTVVNAPELTQRPQKSIVLSGERVQFSCHIEGDPAPLILWRLPSGGRNVLLSPGTTSGQMAVSEDGQDFVINSTVRQDTGTYYCLGVSKGGGVSAQADLIVAEAYPPPVVGIGPQDITVPPGGMASFTCEGVSEEATPLISWWYKPAAHLPPRQLNKGNDDPRFTLPDNGALIIRDVRADDSGIYTCKITASTGRVEQEAILRVTNEAREPVQTQLPAPPSKPRILFVNETSVHITWMPNSQKSSDAGEWYSVEYWRHGWEEWRIADAVMSKESCLISHLTPSLVYTFLVRAVNGKGASFPSPWSDPVIPSQASNPNLTTDQIRQARRRLSRPTVTLTDASIMGSDSVKLSWKFLVLGDLVEGVLAYAVAAKGRVQMTTILGSSSSSHLLKELLPNTQYTFFLVPFWQSVEGSPSNSFSLTTPEDVPLVAPENVRIKVHDDGFTLITWSIIPSEKARGDVIGYQVTLTHNGTHTTERVQSPWLEARGLIQGRLYTVRVAGLTAAGTGPFSAPVLMDAGSNDALGRQDIISGDSVLYAHPQPAWLVYLLVPLIIIFFIATLVYVQRLRHKAPPSNPPTEPSLYQDPTIYPAHHSVNMYSEQKLWHPHDSDKESNLSSTRLLHFDQKNEYAEPREHRANETTEPYATTTLLATESPHLGHGIPWRRHHSDDSGVQVNWSAILPPPPSCPPPHDLDLGNPAGAVMYTTASQCDNISGSNVYKKPCDATSEHTYDVYTQVTPTEHREGFLTFSTLQGRGCRKLHDDCQPIPYGEPPRSNTH</sequence>
<evidence type="ECO:0000313" key="11">
    <source>
        <dbReference type="EMBL" id="KAK7018648.1"/>
    </source>
</evidence>
<reference evidence="11 12" key="1">
    <citation type="submission" date="2023-11" db="EMBL/GenBank/DDBJ databases">
        <title>Halocaridina rubra genome assembly.</title>
        <authorList>
            <person name="Smith C."/>
        </authorList>
    </citation>
    <scope>NUCLEOTIDE SEQUENCE [LARGE SCALE GENOMIC DNA]</scope>
    <source>
        <strain evidence="11">EP-1</strain>
        <tissue evidence="11">Whole</tissue>
    </source>
</reference>
<dbReference type="InterPro" id="IPR013098">
    <property type="entry name" value="Ig_I-set"/>
</dbReference>
<dbReference type="SUPFAM" id="SSF48726">
    <property type="entry name" value="Immunoglobulin"/>
    <property type="match status" value="5"/>
</dbReference>
<proteinExistence type="predicted"/>
<dbReference type="SUPFAM" id="SSF49265">
    <property type="entry name" value="Fibronectin type III"/>
    <property type="match status" value="2"/>
</dbReference>
<feature type="non-terminal residue" evidence="11">
    <location>
        <position position="1"/>
    </location>
</feature>
<evidence type="ECO:0000256" key="1">
    <source>
        <dbReference type="ARBA" id="ARBA00004236"/>
    </source>
</evidence>
<feature type="domain" description="Fibronectin type-III" evidence="10">
    <location>
        <begin position="604"/>
        <end position="696"/>
    </location>
</feature>
<keyword evidence="2" id="KW-1003">Cell membrane</keyword>
<dbReference type="InterPro" id="IPR036179">
    <property type="entry name" value="Ig-like_dom_sf"/>
</dbReference>
<keyword evidence="3" id="KW-0677">Repeat</keyword>
<organism evidence="11 12">
    <name type="scientific">Halocaridina rubra</name>
    <name type="common">Hawaiian red shrimp</name>
    <dbReference type="NCBI Taxonomy" id="373956"/>
    <lineage>
        <taxon>Eukaryota</taxon>
        <taxon>Metazoa</taxon>
        <taxon>Ecdysozoa</taxon>
        <taxon>Arthropoda</taxon>
        <taxon>Crustacea</taxon>
        <taxon>Multicrustacea</taxon>
        <taxon>Malacostraca</taxon>
        <taxon>Eumalacostraca</taxon>
        <taxon>Eucarida</taxon>
        <taxon>Decapoda</taxon>
        <taxon>Pleocyemata</taxon>
        <taxon>Caridea</taxon>
        <taxon>Atyoidea</taxon>
        <taxon>Atyidae</taxon>
        <taxon>Halocaridina</taxon>
    </lineage>
</organism>
<evidence type="ECO:0000256" key="8">
    <source>
        <dbReference type="SAM" id="Phobius"/>
    </source>
</evidence>
<evidence type="ECO:0000256" key="2">
    <source>
        <dbReference type="ARBA" id="ARBA00022475"/>
    </source>
</evidence>
<evidence type="ECO:0000259" key="10">
    <source>
        <dbReference type="PROSITE" id="PS50853"/>
    </source>
</evidence>
<dbReference type="InterPro" id="IPR003961">
    <property type="entry name" value="FN3_dom"/>
</dbReference>
<dbReference type="GO" id="GO:0005886">
    <property type="term" value="C:plasma membrane"/>
    <property type="evidence" value="ECO:0007669"/>
    <property type="project" value="UniProtKB-SubCell"/>
</dbReference>
<feature type="domain" description="Ig-like" evidence="9">
    <location>
        <begin position="190"/>
        <end position="273"/>
    </location>
</feature>
<keyword evidence="6" id="KW-0325">Glycoprotein</keyword>
<dbReference type="EMBL" id="JAXCGZ010023032">
    <property type="protein sequence ID" value="KAK7018648.1"/>
    <property type="molecule type" value="Genomic_DNA"/>
</dbReference>
<dbReference type="InterPro" id="IPR013783">
    <property type="entry name" value="Ig-like_fold"/>
</dbReference>
<comment type="caution">
    <text evidence="11">The sequence shown here is derived from an EMBL/GenBank/DDBJ whole genome shotgun (WGS) entry which is preliminary data.</text>
</comment>
<feature type="domain" description="Ig-like" evidence="9">
    <location>
        <begin position="278"/>
        <end position="371"/>
    </location>
</feature>
<dbReference type="Pfam" id="PF13927">
    <property type="entry name" value="Ig_3"/>
    <property type="match status" value="2"/>
</dbReference>
<feature type="domain" description="Ig-like" evidence="9">
    <location>
        <begin position="88"/>
        <end position="185"/>
    </location>
</feature>
<evidence type="ECO:0000256" key="6">
    <source>
        <dbReference type="ARBA" id="ARBA00023180"/>
    </source>
</evidence>
<dbReference type="PANTHER" id="PTHR10075">
    <property type="entry name" value="BASIGIN RELATED"/>
    <property type="match status" value="1"/>
</dbReference>
<dbReference type="InterPro" id="IPR036116">
    <property type="entry name" value="FN3_sf"/>
</dbReference>
<dbReference type="InterPro" id="IPR007110">
    <property type="entry name" value="Ig-like_dom"/>
</dbReference>
<dbReference type="SMART" id="SM00409">
    <property type="entry name" value="IG"/>
    <property type="match status" value="5"/>
</dbReference>
<dbReference type="SMART" id="SM00060">
    <property type="entry name" value="FN3"/>
    <property type="match status" value="3"/>
</dbReference>
<dbReference type="InterPro" id="IPR003599">
    <property type="entry name" value="Ig_sub"/>
</dbReference>
<accession>A0AAN8W9X4</accession>
<dbReference type="Proteomes" id="UP001381693">
    <property type="component" value="Unassembled WGS sequence"/>
</dbReference>
<dbReference type="FunFam" id="2.60.40.10:FF:000005">
    <property type="entry name" value="Neuronal cell adhesion molecule"/>
    <property type="match status" value="1"/>
</dbReference>
<keyword evidence="4 8" id="KW-0472">Membrane</keyword>
<keyword evidence="5" id="KW-1015">Disulfide bond</keyword>
<feature type="domain" description="Fibronectin type-III" evidence="10">
    <location>
        <begin position="490"/>
        <end position="587"/>
    </location>
</feature>